<dbReference type="CDD" id="cd00118">
    <property type="entry name" value="LysM"/>
    <property type="match status" value="1"/>
</dbReference>
<dbReference type="Pfam" id="PF01520">
    <property type="entry name" value="Amidase_3"/>
    <property type="match status" value="1"/>
</dbReference>
<dbReference type="Gene3D" id="2.60.40.3500">
    <property type="match status" value="1"/>
</dbReference>
<evidence type="ECO:0000256" key="5">
    <source>
        <dbReference type="ARBA" id="ARBA00022729"/>
    </source>
</evidence>
<dbReference type="SMART" id="SM00257">
    <property type="entry name" value="LysM"/>
    <property type="match status" value="1"/>
</dbReference>
<dbReference type="Gene3D" id="3.40.630.40">
    <property type="entry name" value="Zn-dependent exopeptidases"/>
    <property type="match status" value="1"/>
</dbReference>
<proteinExistence type="inferred from homology"/>
<dbReference type="PROSITE" id="PS51782">
    <property type="entry name" value="LYSM"/>
    <property type="match status" value="1"/>
</dbReference>
<evidence type="ECO:0000256" key="9">
    <source>
        <dbReference type="ARBA" id="ARBA00074581"/>
    </source>
</evidence>
<dbReference type="FunFam" id="3.40.630.40:FF:000001">
    <property type="entry name" value="N-acetylmuramoyl-L-alanine amidase"/>
    <property type="match status" value="1"/>
</dbReference>
<evidence type="ECO:0000256" key="3">
    <source>
        <dbReference type="ARBA" id="ARBA00010860"/>
    </source>
</evidence>
<sequence>MSTRKNKTDAYIAVMLALLMLCFSAASQAANVTNARVWPAPDHTRLVFEITKGVEHKLFSMSKPDRIVIDMSNAKLLTDLSELSLKGSPIKRIRSAVRNSHDLRVVLDVARQVEPKSFLLKPNQQYGNRLVIDLHERETKKKAPKVVKSIDDQHQRRDIVVVIDAGHGGEDPGALGPGRVREKDVVLAISRELKALIDNKTGMQAQMTRNGDYYVGLRQRTGLARKHNADLFVSVHADAFNKPQASGASVYALSKRGATSEAARWLAKKENSADLIGGVGGVSLDDKDDVLAGVLLDLSMTASLNASLGVGSHVLKAMGGMTKLHKKRVEQAGFVVLKSPDIPSILVETGFISNPAEASRLKTRKYQKKMAKAIYRGLDTHFRTTPPPGTLLSYQQYNRNAKSPKKYKIQRGDTLSGIAKRNQVTVSQLRKENSLRSDQVKIGQVIRIPAS</sequence>
<dbReference type="GO" id="GO:0030288">
    <property type="term" value="C:outer membrane-bounded periplasmic space"/>
    <property type="evidence" value="ECO:0007669"/>
    <property type="project" value="TreeGrafter"/>
</dbReference>
<keyword evidence="5 10" id="KW-0732">Signal</keyword>
<dbReference type="PANTHER" id="PTHR30404:SF0">
    <property type="entry name" value="N-ACETYLMURAMOYL-L-ALANINE AMIDASE AMIC"/>
    <property type="match status" value="1"/>
</dbReference>
<feature type="chain" id="PRO_5039025072" description="N-acetylmuramoyl-L-alanine amidase AmiC" evidence="10">
    <location>
        <begin position="30"/>
        <end position="451"/>
    </location>
</feature>
<accession>A0A9E8HIR6</accession>
<reference evidence="12" key="1">
    <citation type="submission" date="2022-07" db="EMBL/GenBank/DDBJ databases">
        <title>Alkalimarinus sp. nov., isolated from gut of a Alitta virens.</title>
        <authorList>
            <person name="Yang A.I."/>
            <person name="Shin N.-R."/>
        </authorList>
    </citation>
    <scope>NUCLEOTIDE SEQUENCE</scope>
    <source>
        <strain evidence="12">FA028</strain>
    </source>
</reference>
<protein>
    <recommendedName>
        <fullName evidence="9">N-acetylmuramoyl-L-alanine amidase AmiC</fullName>
        <ecNumber evidence="4">3.5.1.28</ecNumber>
    </recommendedName>
</protein>
<dbReference type="Gene3D" id="3.10.350.10">
    <property type="entry name" value="LysM domain"/>
    <property type="match status" value="1"/>
</dbReference>
<evidence type="ECO:0000256" key="8">
    <source>
        <dbReference type="ARBA" id="ARBA00023316"/>
    </source>
</evidence>
<evidence type="ECO:0000256" key="4">
    <source>
        <dbReference type="ARBA" id="ARBA00011901"/>
    </source>
</evidence>
<keyword evidence="8" id="KW-0961">Cell wall biogenesis/degradation</keyword>
<keyword evidence="13" id="KW-1185">Reference proteome</keyword>
<dbReference type="GO" id="GO:0071555">
    <property type="term" value="P:cell wall organization"/>
    <property type="evidence" value="ECO:0007669"/>
    <property type="project" value="UniProtKB-KW"/>
</dbReference>
<dbReference type="InterPro" id="IPR050695">
    <property type="entry name" value="N-acetylmuramoyl_amidase_3"/>
</dbReference>
<dbReference type="Pfam" id="PF01476">
    <property type="entry name" value="LysM"/>
    <property type="match status" value="1"/>
</dbReference>
<keyword evidence="6" id="KW-0574">Periplasm</keyword>
<dbReference type="InterPro" id="IPR036779">
    <property type="entry name" value="LysM_dom_sf"/>
</dbReference>
<feature type="signal peptide" evidence="10">
    <location>
        <begin position="1"/>
        <end position="29"/>
    </location>
</feature>
<keyword evidence="7 12" id="KW-0378">Hydrolase</keyword>
<dbReference type="EC" id="3.5.1.28" evidence="4"/>
<dbReference type="GO" id="GO:0008745">
    <property type="term" value="F:N-acetylmuramoyl-L-alanine amidase activity"/>
    <property type="evidence" value="ECO:0007669"/>
    <property type="project" value="UniProtKB-EC"/>
</dbReference>
<dbReference type="SMART" id="SM00646">
    <property type="entry name" value="Ami_3"/>
    <property type="match status" value="1"/>
</dbReference>
<name>A0A9E8HIR6_9ALTE</name>
<dbReference type="GO" id="GO:0009253">
    <property type="term" value="P:peptidoglycan catabolic process"/>
    <property type="evidence" value="ECO:0007669"/>
    <property type="project" value="InterPro"/>
</dbReference>
<dbReference type="InterPro" id="IPR021731">
    <property type="entry name" value="AMIN_dom"/>
</dbReference>
<dbReference type="InterPro" id="IPR002508">
    <property type="entry name" value="MurNAc-LAA_cat"/>
</dbReference>
<dbReference type="Proteomes" id="UP001164472">
    <property type="component" value="Chromosome"/>
</dbReference>
<organism evidence="12 13">
    <name type="scientific">Alkalimarinus sediminis</name>
    <dbReference type="NCBI Taxonomy" id="1632866"/>
    <lineage>
        <taxon>Bacteria</taxon>
        <taxon>Pseudomonadati</taxon>
        <taxon>Pseudomonadota</taxon>
        <taxon>Gammaproteobacteria</taxon>
        <taxon>Alteromonadales</taxon>
        <taxon>Alteromonadaceae</taxon>
        <taxon>Alkalimarinus</taxon>
    </lineage>
</organism>
<evidence type="ECO:0000256" key="7">
    <source>
        <dbReference type="ARBA" id="ARBA00022801"/>
    </source>
</evidence>
<gene>
    <name evidence="12" type="ORF">NNL22_13840</name>
</gene>
<evidence type="ECO:0000256" key="1">
    <source>
        <dbReference type="ARBA" id="ARBA00001561"/>
    </source>
</evidence>
<dbReference type="InterPro" id="IPR018392">
    <property type="entry name" value="LysM"/>
</dbReference>
<feature type="domain" description="LysM" evidence="11">
    <location>
        <begin position="405"/>
        <end position="448"/>
    </location>
</feature>
<dbReference type="SUPFAM" id="SSF54106">
    <property type="entry name" value="LysM domain"/>
    <property type="match status" value="1"/>
</dbReference>
<evidence type="ECO:0000313" key="13">
    <source>
        <dbReference type="Proteomes" id="UP001164472"/>
    </source>
</evidence>
<evidence type="ECO:0000256" key="10">
    <source>
        <dbReference type="SAM" id="SignalP"/>
    </source>
</evidence>
<evidence type="ECO:0000313" key="12">
    <source>
        <dbReference type="EMBL" id="UZW74097.1"/>
    </source>
</evidence>
<dbReference type="KEGG" id="asem:NNL22_13840"/>
<evidence type="ECO:0000259" key="11">
    <source>
        <dbReference type="PROSITE" id="PS51782"/>
    </source>
</evidence>
<dbReference type="CDD" id="cd02696">
    <property type="entry name" value="MurNAc-LAA"/>
    <property type="match status" value="1"/>
</dbReference>
<evidence type="ECO:0000256" key="6">
    <source>
        <dbReference type="ARBA" id="ARBA00022764"/>
    </source>
</evidence>
<dbReference type="PANTHER" id="PTHR30404">
    <property type="entry name" value="N-ACETYLMURAMOYL-L-ALANINE AMIDASE"/>
    <property type="match status" value="1"/>
</dbReference>
<dbReference type="AlphaFoldDB" id="A0A9E8HIR6"/>
<dbReference type="RefSeq" id="WP_251811302.1">
    <property type="nucleotide sequence ID" value="NZ_CP101527.1"/>
</dbReference>
<comment type="subcellular location">
    <subcellularLocation>
        <location evidence="2">Periplasm</location>
    </subcellularLocation>
</comment>
<evidence type="ECO:0000256" key="2">
    <source>
        <dbReference type="ARBA" id="ARBA00004418"/>
    </source>
</evidence>
<dbReference type="EMBL" id="CP101527">
    <property type="protein sequence ID" value="UZW74097.1"/>
    <property type="molecule type" value="Genomic_DNA"/>
</dbReference>
<dbReference type="SUPFAM" id="SSF53187">
    <property type="entry name" value="Zn-dependent exopeptidases"/>
    <property type="match status" value="1"/>
</dbReference>
<comment type="similarity">
    <text evidence="3">Belongs to the N-acetylmuramoyl-L-alanine amidase 3 family.</text>
</comment>
<dbReference type="Pfam" id="PF11741">
    <property type="entry name" value="AMIN"/>
    <property type="match status" value="1"/>
</dbReference>
<comment type="catalytic activity">
    <reaction evidence="1">
        <text>Hydrolyzes the link between N-acetylmuramoyl residues and L-amino acid residues in certain cell-wall glycopeptides.</text>
        <dbReference type="EC" id="3.5.1.28"/>
    </reaction>
</comment>